<dbReference type="Proteomes" id="UP000031668">
    <property type="component" value="Unassembled WGS sequence"/>
</dbReference>
<dbReference type="OrthoDB" id="432483at2759"/>
<reference evidence="2 3" key="1">
    <citation type="journal article" date="2014" name="Genome Biol. Evol.">
        <title>The genome of the myxosporean Thelohanellus kitauei shows adaptations to nutrient acquisition within its fish host.</title>
        <authorList>
            <person name="Yang Y."/>
            <person name="Xiong J."/>
            <person name="Zhou Z."/>
            <person name="Huo F."/>
            <person name="Miao W."/>
            <person name="Ran C."/>
            <person name="Liu Y."/>
            <person name="Zhang J."/>
            <person name="Feng J."/>
            <person name="Wang M."/>
            <person name="Wang M."/>
            <person name="Wang L."/>
            <person name="Yao B."/>
        </authorList>
    </citation>
    <scope>NUCLEOTIDE SEQUENCE [LARGE SCALE GENOMIC DNA]</scope>
    <source>
        <strain evidence="2">Wuqing</strain>
    </source>
</reference>
<dbReference type="EMBL" id="JWZT01000038">
    <property type="protein sequence ID" value="KII75097.1"/>
    <property type="molecule type" value="Genomic_DNA"/>
</dbReference>
<name>A0A0C2NM61_THEKT</name>
<feature type="domain" description="PRTase-CE" evidence="1">
    <location>
        <begin position="37"/>
        <end position="338"/>
    </location>
</feature>
<comment type="caution">
    <text evidence="2">The sequence shown here is derived from an EMBL/GenBank/DDBJ whole genome shotgun (WGS) entry which is preliminary data.</text>
</comment>
<evidence type="ECO:0000259" key="1">
    <source>
        <dbReference type="Pfam" id="PF24390"/>
    </source>
</evidence>
<organism evidence="2 3">
    <name type="scientific">Thelohanellus kitauei</name>
    <name type="common">Myxosporean</name>
    <dbReference type="NCBI Taxonomy" id="669202"/>
    <lineage>
        <taxon>Eukaryota</taxon>
        <taxon>Metazoa</taxon>
        <taxon>Cnidaria</taxon>
        <taxon>Myxozoa</taxon>
        <taxon>Myxosporea</taxon>
        <taxon>Bivalvulida</taxon>
        <taxon>Platysporina</taxon>
        <taxon>Myxobolidae</taxon>
        <taxon>Thelohanellus</taxon>
    </lineage>
</organism>
<sequence>MLAPRDAVNDDLATRIAAHMSDYQNNSFANIDQEHVLKWSRQFNDDQRLVLQETNRILQRTYYNETKVNNFIASVVGQNRVTGNNPRLFWANVSALNIQQDGNSQSYLIEKLSQKIHADYAVNLAINVENEHYIYIDDILFSGNRIYNDITAFITSNEHLNNYRITVMLLGSFTYGHYATRIRIQRFIISQNKNIRIDIKHWTGHSYENRLAWKDRSDIAWPEQETVDLLAQQNNITQIENYPYRVDDGGLFDVFSRERRSQFEFAMLKAGSTIINFCQNPSPVMKPLGYSVFDGYGFGSVVFTYKNCPNNNPLAFWWGNPEEGQRSPLRRWYPLMRRRTYG</sequence>
<gene>
    <name evidence="2" type="ORF">RF11_04889</name>
</gene>
<accession>A0A0C2NM61</accession>
<evidence type="ECO:0000313" key="3">
    <source>
        <dbReference type="Proteomes" id="UP000031668"/>
    </source>
</evidence>
<evidence type="ECO:0000313" key="2">
    <source>
        <dbReference type="EMBL" id="KII75097.1"/>
    </source>
</evidence>
<dbReference type="Pfam" id="PF24390">
    <property type="entry name" value="PRTase-CE"/>
    <property type="match status" value="1"/>
</dbReference>
<keyword evidence="3" id="KW-1185">Reference proteome</keyword>
<dbReference type="AlphaFoldDB" id="A0A0C2NM61"/>
<proteinExistence type="predicted"/>
<dbReference type="InterPro" id="IPR056920">
    <property type="entry name" value="PRTase-CE"/>
</dbReference>
<protein>
    <recommendedName>
        <fullName evidence="1">PRTase-CE domain-containing protein</fullName>
    </recommendedName>
</protein>